<feature type="signal peptide" evidence="1">
    <location>
        <begin position="1"/>
        <end position="22"/>
    </location>
</feature>
<dbReference type="RefSeq" id="WP_132883467.1">
    <property type="nucleotide sequence ID" value="NZ_JBBGZA010000001.1"/>
</dbReference>
<evidence type="ECO:0000256" key="1">
    <source>
        <dbReference type="SAM" id="SignalP"/>
    </source>
</evidence>
<evidence type="ECO:0000313" key="3">
    <source>
        <dbReference type="EMBL" id="MEJ5096078.1"/>
    </source>
</evidence>
<keyword evidence="4" id="KW-1185">Reference proteome</keyword>
<comment type="caution">
    <text evidence="2">The sequence shown here is derived from an EMBL/GenBank/DDBJ whole genome shotgun (WGS) entry which is preliminary data.</text>
</comment>
<reference evidence="2 4" key="1">
    <citation type="submission" date="2023-12" db="EMBL/GenBank/DDBJ databases">
        <title>Gut-associated functions are favored during microbiome assembly across C. elegans life.</title>
        <authorList>
            <person name="Zimmermann J."/>
        </authorList>
    </citation>
    <scope>NUCLEOTIDE SEQUENCE [LARGE SCALE GENOMIC DNA]</scope>
    <source>
        <strain evidence="2 4">JUb134</strain>
    </source>
</reference>
<protein>
    <submittedName>
        <fullName evidence="2">Uncharacterized protein</fullName>
    </submittedName>
</protein>
<feature type="chain" id="PRO_5045032776" evidence="1">
    <location>
        <begin position="23"/>
        <end position="155"/>
    </location>
</feature>
<accession>A0ABU8Q0E9</accession>
<keyword evidence="1" id="KW-0732">Signal</keyword>
<sequence>MPVPKPVPVLLLLTLAAPMAGAQQRVSVPAGTVVHREVRIQRIIVRVPRMEVTPASSSRALPAINWVEKRTDRCVPVANLAAVSITRTDSVDLMLTGGKRLRARLEEDCPTLDFYSGFYLKPTADGMVCASRDTIRSRSGGQCRISSFRMLVPGR</sequence>
<name>A0ABU8Q0E9_9SPHN</name>
<dbReference type="Proteomes" id="UP001380365">
    <property type="component" value="Unassembled WGS sequence"/>
</dbReference>
<dbReference type="EMBL" id="JBBGZA010000001">
    <property type="protein sequence ID" value="MEJ5092970.1"/>
    <property type="molecule type" value="Genomic_DNA"/>
</dbReference>
<evidence type="ECO:0000313" key="4">
    <source>
        <dbReference type="Proteomes" id="UP001380365"/>
    </source>
</evidence>
<organism evidence="2 4">
    <name type="scientific">Sphingomonas molluscorum</name>
    <dbReference type="NCBI Taxonomy" id="418184"/>
    <lineage>
        <taxon>Bacteria</taxon>
        <taxon>Pseudomonadati</taxon>
        <taxon>Pseudomonadota</taxon>
        <taxon>Alphaproteobacteria</taxon>
        <taxon>Sphingomonadales</taxon>
        <taxon>Sphingomonadaceae</taxon>
        <taxon>Sphingomonas</taxon>
    </lineage>
</organism>
<evidence type="ECO:0000313" key="2">
    <source>
        <dbReference type="EMBL" id="MEJ5092970.1"/>
    </source>
</evidence>
<gene>
    <name evidence="2" type="ORF">WH159_00155</name>
    <name evidence="3" type="ORF">WH159_16240</name>
</gene>
<proteinExistence type="predicted"/>
<dbReference type="EMBL" id="JBBGZA010000001">
    <property type="protein sequence ID" value="MEJ5096078.1"/>
    <property type="molecule type" value="Genomic_DNA"/>
</dbReference>